<gene>
    <name evidence="7" type="ORF">VFPFJ_01609</name>
</gene>
<dbReference type="PANTHER" id="PTHR32332:SF34">
    <property type="entry name" value="2-NITROPROPANE DIOXYGENASE FAMILY, PUTATIVE-RELATED"/>
    <property type="match status" value="1"/>
</dbReference>
<dbReference type="GO" id="GO:0018580">
    <property type="term" value="F:nitronate monooxygenase activity"/>
    <property type="evidence" value="ECO:0007669"/>
    <property type="project" value="InterPro"/>
</dbReference>
<keyword evidence="1" id="KW-0285">Flavoprotein</keyword>
<evidence type="ECO:0000256" key="1">
    <source>
        <dbReference type="ARBA" id="ARBA00022630"/>
    </source>
</evidence>
<dbReference type="EMBL" id="LSBI01000001">
    <property type="protein sequence ID" value="OAQ95499.1"/>
    <property type="molecule type" value="Genomic_DNA"/>
</dbReference>
<dbReference type="InterPro" id="IPR007219">
    <property type="entry name" value="XnlR_reg_dom"/>
</dbReference>
<dbReference type="GO" id="GO:0006351">
    <property type="term" value="P:DNA-templated transcription"/>
    <property type="evidence" value="ECO:0007669"/>
    <property type="project" value="InterPro"/>
</dbReference>
<dbReference type="Pfam" id="PF03060">
    <property type="entry name" value="NMO"/>
    <property type="match status" value="1"/>
</dbReference>
<name>A0A179I198_PURLI</name>
<evidence type="ECO:0000313" key="8">
    <source>
        <dbReference type="Proteomes" id="UP000078340"/>
    </source>
</evidence>
<dbReference type="Gene3D" id="3.20.20.70">
    <property type="entry name" value="Aldolase class I"/>
    <property type="match status" value="1"/>
</dbReference>
<evidence type="ECO:0000256" key="3">
    <source>
        <dbReference type="ARBA" id="ARBA00023002"/>
    </source>
</evidence>
<dbReference type="CDD" id="cd12148">
    <property type="entry name" value="fungal_TF_MHR"/>
    <property type="match status" value="1"/>
</dbReference>
<evidence type="ECO:0000256" key="4">
    <source>
        <dbReference type="ARBA" id="ARBA00023242"/>
    </source>
</evidence>
<dbReference type="Proteomes" id="UP000078340">
    <property type="component" value="Unassembled WGS sequence"/>
</dbReference>
<keyword evidence="3" id="KW-0560">Oxidoreductase</keyword>
<feature type="domain" description="Xylanolytic transcriptional activator regulatory" evidence="6">
    <location>
        <begin position="404"/>
        <end position="569"/>
    </location>
</feature>
<dbReference type="SUPFAM" id="SSF51412">
    <property type="entry name" value="Inosine monophosphate dehydrogenase (IMPDH)"/>
    <property type="match status" value="1"/>
</dbReference>
<dbReference type="InterPro" id="IPR013785">
    <property type="entry name" value="Aldolase_TIM"/>
</dbReference>
<evidence type="ECO:0000313" key="7">
    <source>
        <dbReference type="EMBL" id="OAQ95499.1"/>
    </source>
</evidence>
<keyword evidence="7" id="KW-0223">Dioxygenase</keyword>
<dbReference type="GO" id="GO:0051213">
    <property type="term" value="F:dioxygenase activity"/>
    <property type="evidence" value="ECO:0007669"/>
    <property type="project" value="UniProtKB-KW"/>
</dbReference>
<reference evidence="7 8" key="1">
    <citation type="submission" date="2016-02" db="EMBL/GenBank/DDBJ databases">
        <title>Biosynthesis of antibiotic leucinostatins and their inhibition on Phytophthora in bio-control Purpureocillium lilacinum.</title>
        <authorList>
            <person name="Wang G."/>
            <person name="Liu Z."/>
            <person name="Lin R."/>
            <person name="Li E."/>
            <person name="Mao Z."/>
            <person name="Ling J."/>
            <person name="Yin W."/>
            <person name="Xie B."/>
        </authorList>
    </citation>
    <scope>NUCLEOTIDE SEQUENCE [LARGE SCALE GENOMIC DNA]</scope>
    <source>
        <strain evidence="7">PLFJ-1</strain>
    </source>
</reference>
<keyword evidence="4" id="KW-0539">Nucleus</keyword>
<feature type="compositionally biased region" description="Polar residues" evidence="5">
    <location>
        <begin position="349"/>
        <end position="358"/>
    </location>
</feature>
<dbReference type="InterPro" id="IPR004136">
    <property type="entry name" value="NMO"/>
</dbReference>
<protein>
    <submittedName>
        <fullName evidence="7">2-nitropropane dioxygenase protein</fullName>
    </submittedName>
</protein>
<dbReference type="AlphaFoldDB" id="A0A179I198"/>
<organism evidence="7 8">
    <name type="scientific">Purpureocillium lilacinum</name>
    <name type="common">Paecilomyces lilacinus</name>
    <dbReference type="NCBI Taxonomy" id="33203"/>
    <lineage>
        <taxon>Eukaryota</taxon>
        <taxon>Fungi</taxon>
        <taxon>Dikarya</taxon>
        <taxon>Ascomycota</taxon>
        <taxon>Pezizomycotina</taxon>
        <taxon>Sordariomycetes</taxon>
        <taxon>Hypocreomycetidae</taxon>
        <taxon>Hypocreales</taxon>
        <taxon>Ophiocordycipitaceae</taxon>
        <taxon>Purpureocillium</taxon>
    </lineage>
</organism>
<dbReference type="CDD" id="cd04730">
    <property type="entry name" value="NPD_like"/>
    <property type="match status" value="1"/>
</dbReference>
<comment type="caution">
    <text evidence="7">The sequence shown here is derived from an EMBL/GenBank/DDBJ whole genome shotgun (WGS) entry which is preliminary data.</text>
</comment>
<dbReference type="Pfam" id="PF04082">
    <property type="entry name" value="Fungal_trans"/>
    <property type="match status" value="1"/>
</dbReference>
<accession>A0A179I198</accession>
<evidence type="ECO:0000256" key="5">
    <source>
        <dbReference type="SAM" id="MobiDB-lite"/>
    </source>
</evidence>
<evidence type="ECO:0000256" key="2">
    <source>
        <dbReference type="ARBA" id="ARBA00022643"/>
    </source>
</evidence>
<evidence type="ECO:0000259" key="6">
    <source>
        <dbReference type="Pfam" id="PF04082"/>
    </source>
</evidence>
<dbReference type="PANTHER" id="PTHR32332">
    <property type="entry name" value="2-NITROPROPANE DIOXYGENASE"/>
    <property type="match status" value="1"/>
</dbReference>
<dbReference type="GO" id="GO:0008270">
    <property type="term" value="F:zinc ion binding"/>
    <property type="evidence" value="ECO:0007669"/>
    <property type="project" value="InterPro"/>
</dbReference>
<proteinExistence type="predicted"/>
<sequence>MASPLMAPQIMHSWFPWTQKPLILSAPMYGVSNATLAVEVSKAGGFGIIPAGFNFSPGHPQVVALEAELILARKLLGMTSEPGKQMPVGVGFITCHETVAHFSETVLPLLEEHKPAAVWLFAPDPASRVRAHPDIIRRLHESGIKAIVQVGSVAAAREAIQDGSDIIVAQGTDAGGHQFALGAGLMTLVPEIRAMMQAEFPARQVGLVAAGGIMNGGGVVAALALGAEAVVQGTRFIVARESTASESYKGTVLRARDGGAITIKSTIHDDIQGTPIWPSLYDGRAIMGDSYHDHEAGLSMAENIKKYQDAKQSGDVSRSITWCGTGVGLVNDEMTVKDMLNTPCYYEPRSNSPSTAPSDSPDLIATRSSSESRTVDAWTTLEYSSHEPDALSRRLKLDWRQTASLYFQTVHPWFSILRQDKFEEALLRLQYAGVQSERGYHDTNSSPQDDAYELLIICMHLLTTTAHTHGDDDIIVNPLYQNAKQRFASVSYLSDPTLEWIQAGLLISLFEFGNGKTKLAYRSLSETATLARLAGVNPGQYQKDLHSEFDVDAECRRALWWGIFILDQFAHLDPALRNLPSLSSSPDNDALLPTAGVVVDGDRLQSYVVNLPVSAPVSIALGGFQRAAQAATVLYQAREWDRRVRQGDADRGVSSFEDLDGRIRALLDAMLNQCHRWEVFCDALAMCISSLFVLYGPYLPRQSISAPPPQDTTSCDEAKAVAAIGFAVKFVGDLAVNFNSQISQHALRLANLAPPAPFACFLAVEHMHVVEGDLPDPSERYLEIFETLKTFGKRWKVAADLLDLALVRSRSVDVSDN</sequence>
<keyword evidence="2" id="KW-0288">FMN</keyword>
<feature type="region of interest" description="Disordered" evidence="5">
    <location>
        <begin position="348"/>
        <end position="368"/>
    </location>
</feature>
<dbReference type="GO" id="GO:0003677">
    <property type="term" value="F:DNA binding"/>
    <property type="evidence" value="ECO:0007669"/>
    <property type="project" value="InterPro"/>
</dbReference>